<dbReference type="Pfam" id="PF00229">
    <property type="entry name" value="TNF"/>
    <property type="match status" value="1"/>
</dbReference>
<keyword evidence="5" id="KW-1133">Transmembrane helix</keyword>
<dbReference type="PANTHER" id="PTHR11471">
    <property type="entry name" value="TUMOR NECROSIS FACTOR FAMILY MEMBER"/>
    <property type="match status" value="1"/>
</dbReference>
<dbReference type="InterPro" id="IPR008983">
    <property type="entry name" value="Tumour_necrosis_fac-like_dom"/>
</dbReference>
<feature type="transmembrane region" description="Helical" evidence="5">
    <location>
        <begin position="47"/>
        <end position="70"/>
    </location>
</feature>
<accession>A0A3Q2VKU9</accession>
<evidence type="ECO:0000259" key="6">
    <source>
        <dbReference type="PROSITE" id="PS50049"/>
    </source>
</evidence>
<organism evidence="7 8">
    <name type="scientific">Haplochromis burtoni</name>
    <name type="common">Burton's mouthbrooder</name>
    <name type="synonym">Chromis burtoni</name>
    <dbReference type="NCBI Taxonomy" id="8153"/>
    <lineage>
        <taxon>Eukaryota</taxon>
        <taxon>Metazoa</taxon>
        <taxon>Chordata</taxon>
        <taxon>Craniata</taxon>
        <taxon>Vertebrata</taxon>
        <taxon>Euteleostomi</taxon>
        <taxon>Actinopterygii</taxon>
        <taxon>Neopterygii</taxon>
        <taxon>Teleostei</taxon>
        <taxon>Neoteleostei</taxon>
        <taxon>Acanthomorphata</taxon>
        <taxon>Ovalentaria</taxon>
        <taxon>Cichlomorphae</taxon>
        <taxon>Cichliformes</taxon>
        <taxon>Cichlidae</taxon>
        <taxon>African cichlids</taxon>
        <taxon>Pseudocrenilabrinae</taxon>
        <taxon>Haplochromini</taxon>
        <taxon>Haplochromis</taxon>
    </lineage>
</organism>
<dbReference type="GeneTree" id="ENSGT01060000248544"/>
<dbReference type="GO" id="GO:0005164">
    <property type="term" value="F:tumor necrosis factor receptor binding"/>
    <property type="evidence" value="ECO:0007669"/>
    <property type="project" value="InterPro"/>
</dbReference>
<reference evidence="7" key="1">
    <citation type="submission" date="2025-08" db="UniProtKB">
        <authorList>
            <consortium name="Ensembl"/>
        </authorList>
    </citation>
    <scope>IDENTIFICATION</scope>
</reference>
<keyword evidence="4 5" id="KW-0472">Membrane</keyword>
<protein>
    <recommendedName>
        <fullName evidence="6">THD domain-containing protein</fullName>
    </recommendedName>
</protein>
<dbReference type="InterPro" id="IPR006052">
    <property type="entry name" value="TNF_dom"/>
</dbReference>
<feature type="domain" description="THD" evidence="6">
    <location>
        <begin position="99"/>
        <end position="229"/>
    </location>
</feature>
<comment type="similarity">
    <text evidence="2">Belongs to the tumor necrosis factor family.</text>
</comment>
<dbReference type="GO" id="GO:0016020">
    <property type="term" value="C:membrane"/>
    <property type="evidence" value="ECO:0007669"/>
    <property type="project" value="UniProtKB-SubCell"/>
</dbReference>
<name>A0A3Q2VKU9_HAPBU</name>
<evidence type="ECO:0000256" key="3">
    <source>
        <dbReference type="ARBA" id="ARBA00022514"/>
    </source>
</evidence>
<dbReference type="GO" id="GO:0005615">
    <property type="term" value="C:extracellular space"/>
    <property type="evidence" value="ECO:0007669"/>
    <property type="project" value="UniProtKB-KW"/>
</dbReference>
<dbReference type="AlphaFoldDB" id="A0A3Q2VKU9"/>
<evidence type="ECO:0000256" key="2">
    <source>
        <dbReference type="ARBA" id="ARBA00008670"/>
    </source>
</evidence>
<dbReference type="STRING" id="8153.ENSHBUP00000012135"/>
<keyword evidence="5" id="KW-0812">Transmembrane</keyword>
<evidence type="ECO:0000256" key="5">
    <source>
        <dbReference type="SAM" id="Phobius"/>
    </source>
</evidence>
<sequence length="229" mass="25835">YISTGVPAPSRYFSRMGDTGDDLDVAYSSVPQNPDEQQKGSKMSQMLLWVVLTVVMYGIAAEAFFIYHLYHHKSVSITSVFYSFVLEFQKSSCVPPSKVAAHLTARSNTVHEKTVMHWDMETDPLLHGMIYKDGGLIIQKEGYYYVYSKVSFSDVFQHSVTFSNDKFIGNVTLLQSRKYSSASKESRSNSFLGGVFHLYAGDKIFVTVSSTSKIMLHRNSENFFGAFMI</sequence>
<dbReference type="SMART" id="SM00207">
    <property type="entry name" value="TNF"/>
    <property type="match status" value="1"/>
</dbReference>
<evidence type="ECO:0000256" key="4">
    <source>
        <dbReference type="ARBA" id="ARBA00023136"/>
    </source>
</evidence>
<evidence type="ECO:0000313" key="8">
    <source>
        <dbReference type="Proteomes" id="UP000264840"/>
    </source>
</evidence>
<keyword evidence="8" id="KW-1185">Reference proteome</keyword>
<dbReference type="PANTHER" id="PTHR11471:SF34">
    <property type="entry name" value="TUMOR NECROSIS FACTOR LIGAND SUPERFAMILY MEMBER 14"/>
    <property type="match status" value="1"/>
</dbReference>
<dbReference type="GO" id="GO:0005125">
    <property type="term" value="F:cytokine activity"/>
    <property type="evidence" value="ECO:0007669"/>
    <property type="project" value="UniProtKB-KW"/>
</dbReference>
<proteinExistence type="inferred from homology"/>
<dbReference type="Ensembl" id="ENSHBUT00000019536.1">
    <property type="protein sequence ID" value="ENSHBUP00000012135.1"/>
    <property type="gene ID" value="ENSHBUG00000013837.1"/>
</dbReference>
<keyword evidence="3" id="KW-0202">Cytokine</keyword>
<dbReference type="SUPFAM" id="SSF49842">
    <property type="entry name" value="TNF-like"/>
    <property type="match status" value="1"/>
</dbReference>
<dbReference type="Gene3D" id="2.60.120.40">
    <property type="match status" value="1"/>
</dbReference>
<dbReference type="PROSITE" id="PS50049">
    <property type="entry name" value="THD_2"/>
    <property type="match status" value="1"/>
</dbReference>
<reference evidence="7" key="2">
    <citation type="submission" date="2025-09" db="UniProtKB">
        <authorList>
            <consortium name="Ensembl"/>
        </authorList>
    </citation>
    <scope>IDENTIFICATION</scope>
</reference>
<dbReference type="Proteomes" id="UP000264840">
    <property type="component" value="Unplaced"/>
</dbReference>
<dbReference type="GO" id="GO:0006955">
    <property type="term" value="P:immune response"/>
    <property type="evidence" value="ECO:0007669"/>
    <property type="project" value="InterPro"/>
</dbReference>
<evidence type="ECO:0000313" key="7">
    <source>
        <dbReference type="Ensembl" id="ENSHBUP00000012135.1"/>
    </source>
</evidence>
<evidence type="ECO:0000256" key="1">
    <source>
        <dbReference type="ARBA" id="ARBA00004370"/>
    </source>
</evidence>
<dbReference type="OMA" id="RTIDNSY"/>
<comment type="subcellular location">
    <subcellularLocation>
        <location evidence="1">Membrane</location>
    </subcellularLocation>
</comment>